<proteinExistence type="inferred from homology"/>
<dbReference type="InterPro" id="IPR015424">
    <property type="entry name" value="PyrdxlP-dep_Trfase"/>
</dbReference>
<dbReference type="Pfam" id="PF01041">
    <property type="entry name" value="DegT_DnrJ_EryC1"/>
    <property type="match status" value="1"/>
</dbReference>
<protein>
    <submittedName>
        <fullName evidence="4">Aminotransferase in exopolysaccharide biosynthesis</fullName>
    </submittedName>
</protein>
<evidence type="ECO:0000313" key="4">
    <source>
        <dbReference type="EMBL" id="TCP20758.1"/>
    </source>
</evidence>
<dbReference type="InterPro" id="IPR000653">
    <property type="entry name" value="DegT/StrS_aminotransferase"/>
</dbReference>
<dbReference type="RefSeq" id="WP_132605596.1">
    <property type="nucleotide sequence ID" value="NZ_NRRP01000030.1"/>
</dbReference>
<evidence type="ECO:0000256" key="1">
    <source>
        <dbReference type="PIRSR" id="PIRSR000390-1"/>
    </source>
</evidence>
<dbReference type="PIRSF" id="PIRSF000390">
    <property type="entry name" value="PLP_StrS"/>
    <property type="match status" value="1"/>
</dbReference>
<accession>A0A4R2NHM0</accession>
<dbReference type="GO" id="GO:0008483">
    <property type="term" value="F:transaminase activity"/>
    <property type="evidence" value="ECO:0007669"/>
    <property type="project" value="UniProtKB-KW"/>
</dbReference>
<dbReference type="Proteomes" id="UP000295733">
    <property type="component" value="Unassembled WGS sequence"/>
</dbReference>
<evidence type="ECO:0000256" key="3">
    <source>
        <dbReference type="RuleBase" id="RU004508"/>
    </source>
</evidence>
<organism evidence="4 5">
    <name type="scientific">Rhodovulum adriaticum</name>
    <name type="common">Rhodopseudomonas adriatica</name>
    <dbReference type="NCBI Taxonomy" id="35804"/>
    <lineage>
        <taxon>Bacteria</taxon>
        <taxon>Pseudomonadati</taxon>
        <taxon>Pseudomonadota</taxon>
        <taxon>Alphaproteobacteria</taxon>
        <taxon>Rhodobacterales</taxon>
        <taxon>Paracoccaceae</taxon>
        <taxon>Rhodovulum</taxon>
    </lineage>
</organism>
<sequence>MLDNARPPEALASALVEFVRSLYETDEFIPLHVPTLGEAEAHAVSEAVRSGMISTVGPQVGAFEEKLAKITGARHVVATVNGTAALHLALLGGGVQPGDEVITQALTFVATGNAIRYCGAEPVFLDVDRNGLGLSVESVERFLEENALREKDGSVINRQTGRPIRACLPMHTNGHPGDMARMSEICARWGLALVEDAAEALGSYRDGLHAGRVGQCGILSFNGNKIISTGQGGAVITDDAAIAARVRHLAAVAKCNHPWRYEHDAIGYNYRLPALNAALGLVQLDRLPAFLESKRAIAAVYTDWFEEHDLPSVREPVGASSNFWFNAFLVDSIGTRDAVLEWTNARGVMTRPLWDPLNTLPPYRDCQTDDLSNTKWLFERLINVPSTPRLK</sequence>
<comment type="similarity">
    <text evidence="3">Belongs to the DegT/DnrJ/EryC1 family.</text>
</comment>
<keyword evidence="4" id="KW-0808">Transferase</keyword>
<reference evidence="4 5" key="1">
    <citation type="submission" date="2019-03" db="EMBL/GenBank/DDBJ databases">
        <title>Genomic Encyclopedia of Type Strains, Phase IV (KMG-IV): sequencing the most valuable type-strain genomes for metagenomic binning, comparative biology and taxonomic classification.</title>
        <authorList>
            <person name="Goeker M."/>
        </authorList>
    </citation>
    <scope>NUCLEOTIDE SEQUENCE [LARGE SCALE GENOMIC DNA]</scope>
    <source>
        <strain evidence="4 5">DSM 2781</strain>
    </source>
</reference>
<dbReference type="InterPro" id="IPR015422">
    <property type="entry name" value="PyrdxlP-dep_Trfase_small"/>
</dbReference>
<dbReference type="NCBIfam" id="TIGR04181">
    <property type="entry name" value="NHT_00031"/>
    <property type="match status" value="1"/>
</dbReference>
<dbReference type="GO" id="GO:0000271">
    <property type="term" value="P:polysaccharide biosynthetic process"/>
    <property type="evidence" value="ECO:0007669"/>
    <property type="project" value="TreeGrafter"/>
</dbReference>
<dbReference type="OrthoDB" id="9768668at2"/>
<dbReference type="AlphaFoldDB" id="A0A4R2NHM0"/>
<dbReference type="CDD" id="cd00616">
    <property type="entry name" value="AHBA_syn"/>
    <property type="match status" value="1"/>
</dbReference>
<keyword evidence="2 3" id="KW-0663">Pyridoxal phosphate</keyword>
<dbReference type="Gene3D" id="3.90.1150.10">
    <property type="entry name" value="Aspartate Aminotransferase, domain 1"/>
    <property type="match status" value="1"/>
</dbReference>
<dbReference type="PANTHER" id="PTHR30244">
    <property type="entry name" value="TRANSAMINASE"/>
    <property type="match status" value="1"/>
</dbReference>
<dbReference type="EMBL" id="SLXL01000017">
    <property type="protein sequence ID" value="TCP20758.1"/>
    <property type="molecule type" value="Genomic_DNA"/>
</dbReference>
<dbReference type="InterPro" id="IPR026385">
    <property type="entry name" value="LegC-like"/>
</dbReference>
<dbReference type="InterPro" id="IPR015421">
    <property type="entry name" value="PyrdxlP-dep_Trfase_major"/>
</dbReference>
<dbReference type="PANTHER" id="PTHR30244:SF30">
    <property type="entry name" value="BLR5990 PROTEIN"/>
    <property type="match status" value="1"/>
</dbReference>
<dbReference type="Gene3D" id="3.40.640.10">
    <property type="entry name" value="Type I PLP-dependent aspartate aminotransferase-like (Major domain)"/>
    <property type="match status" value="1"/>
</dbReference>
<name>A0A4R2NHM0_RHOAD</name>
<evidence type="ECO:0000256" key="2">
    <source>
        <dbReference type="PIRSR" id="PIRSR000390-2"/>
    </source>
</evidence>
<feature type="active site" description="Proton acceptor" evidence="1">
    <location>
        <position position="225"/>
    </location>
</feature>
<evidence type="ECO:0000313" key="5">
    <source>
        <dbReference type="Proteomes" id="UP000295733"/>
    </source>
</evidence>
<keyword evidence="5" id="KW-1185">Reference proteome</keyword>
<keyword evidence="4" id="KW-0032">Aminotransferase</keyword>
<feature type="modified residue" description="N6-(pyridoxal phosphate)lysine" evidence="2">
    <location>
        <position position="225"/>
    </location>
</feature>
<dbReference type="GO" id="GO:0030170">
    <property type="term" value="F:pyridoxal phosphate binding"/>
    <property type="evidence" value="ECO:0007669"/>
    <property type="project" value="TreeGrafter"/>
</dbReference>
<dbReference type="SUPFAM" id="SSF53383">
    <property type="entry name" value="PLP-dependent transferases"/>
    <property type="match status" value="1"/>
</dbReference>
<comment type="caution">
    <text evidence="4">The sequence shown here is derived from an EMBL/GenBank/DDBJ whole genome shotgun (WGS) entry which is preliminary data.</text>
</comment>
<gene>
    <name evidence="4" type="ORF">EV656_11731</name>
</gene>